<evidence type="ECO:0000313" key="4">
    <source>
        <dbReference type="Proteomes" id="UP000276417"/>
    </source>
</evidence>
<dbReference type="AlphaFoldDB" id="A0A3G8YGQ0"/>
<keyword evidence="3" id="KW-0614">Plasmid</keyword>
<gene>
    <name evidence="3" type="ORF">EHF33_16475</name>
</gene>
<reference evidence="3 4" key="1">
    <citation type="submission" date="2018-11" db="EMBL/GenBank/DDBJ databases">
        <title>Deinococcus shelandsis sp. nov., isolated from South Shetland Islands soil of Antarctica.</title>
        <authorList>
            <person name="Tian J."/>
        </authorList>
    </citation>
    <scope>NUCLEOTIDE SEQUENCE [LARGE SCALE GENOMIC DNA]</scope>
    <source>
        <strain evidence="3 4">S14-83T</strain>
        <plasmid evidence="3 4">unnamed1</plasmid>
    </source>
</reference>
<evidence type="ECO:0000256" key="1">
    <source>
        <dbReference type="SAM" id="MobiDB-lite"/>
    </source>
</evidence>
<dbReference type="OrthoDB" id="59243at2"/>
<accession>A0A3G8YGQ0</accession>
<dbReference type="EMBL" id="CP034185">
    <property type="protein sequence ID" value="AZI44509.1"/>
    <property type="molecule type" value="Genomic_DNA"/>
</dbReference>
<feature type="region of interest" description="Disordered" evidence="1">
    <location>
        <begin position="272"/>
        <end position="302"/>
    </location>
</feature>
<proteinExistence type="predicted"/>
<evidence type="ECO:0000313" key="3">
    <source>
        <dbReference type="EMBL" id="AZI44509.1"/>
    </source>
</evidence>
<sequence>MIGEIHEALRTMLQHEGKIPAGDIDITFAVPTREWASGISRPTLNFYLYDILENLKLRDMGFERLSAFPSETQRLHPRRIDLKYVITAHFKSQTAELEEQEWQVLWRVLATLMRNTDWPDQLLPQEVRSLDVPLSAQVANPETAPRPSELWSVLGTPPRPSINYVLTVPLDLNIEYLRTLVVGVNVGIRNTDSGEVVYSVERYGWVLRGPDGEGVAGAEVRLPDAPGLSFSDADGIFTTRLPHNEVSQLLVRLFGESNWQILGSVPGSVEITLPDEPLPNEPESDNPPAIKPQATKPQKKTK</sequence>
<name>A0A3G8YGQ0_9DEIO</name>
<feature type="domain" description="Pvc16 N-terminal" evidence="2">
    <location>
        <begin position="5"/>
        <end position="171"/>
    </location>
</feature>
<dbReference type="InterPro" id="IPR025351">
    <property type="entry name" value="Pvc16_N"/>
</dbReference>
<dbReference type="RefSeq" id="WP_124874212.1">
    <property type="nucleotide sequence ID" value="NZ_CP034185.1"/>
</dbReference>
<protein>
    <submittedName>
        <fullName evidence="3">DUF4255 domain-containing protein</fullName>
    </submittedName>
</protein>
<dbReference type="Pfam" id="PF14065">
    <property type="entry name" value="Pvc16_N"/>
    <property type="match status" value="1"/>
</dbReference>
<feature type="compositionally biased region" description="Low complexity" evidence="1">
    <location>
        <begin position="287"/>
        <end position="296"/>
    </location>
</feature>
<keyword evidence="4" id="KW-1185">Reference proteome</keyword>
<dbReference type="Proteomes" id="UP000276417">
    <property type="component" value="Plasmid unnamed1"/>
</dbReference>
<organism evidence="3 4">
    <name type="scientific">Deinococcus psychrotolerans</name>
    <dbReference type="NCBI Taxonomy" id="2489213"/>
    <lineage>
        <taxon>Bacteria</taxon>
        <taxon>Thermotogati</taxon>
        <taxon>Deinococcota</taxon>
        <taxon>Deinococci</taxon>
        <taxon>Deinococcales</taxon>
        <taxon>Deinococcaceae</taxon>
        <taxon>Deinococcus</taxon>
    </lineage>
</organism>
<dbReference type="KEGG" id="dph:EHF33_16475"/>
<evidence type="ECO:0000259" key="2">
    <source>
        <dbReference type="Pfam" id="PF14065"/>
    </source>
</evidence>
<geneLocation type="plasmid" evidence="3 4">
    <name>unnamed1</name>
</geneLocation>